<dbReference type="EMBL" id="JAJNDB010000007">
    <property type="protein sequence ID" value="MCD2196885.1"/>
    <property type="molecule type" value="Genomic_DNA"/>
</dbReference>
<dbReference type="Proteomes" id="UP001199469">
    <property type="component" value="Unassembled WGS sequence"/>
</dbReference>
<protein>
    <submittedName>
        <fullName evidence="7">LLM class flavin-dependent oxidoreductase</fullName>
    </submittedName>
</protein>
<comment type="caution">
    <text evidence="7">The sequence shown here is derived from an EMBL/GenBank/DDBJ whole genome shotgun (WGS) entry which is preliminary data.</text>
</comment>
<name>A0ABS8PF51_9PSEU</name>
<evidence type="ECO:0000259" key="6">
    <source>
        <dbReference type="Pfam" id="PF00296"/>
    </source>
</evidence>
<dbReference type="CDD" id="cd01094">
    <property type="entry name" value="Alkanesulfonate_monoxygenase"/>
    <property type="match status" value="1"/>
</dbReference>
<dbReference type="RefSeq" id="WP_230738781.1">
    <property type="nucleotide sequence ID" value="NZ_JAJNDB010000007.1"/>
</dbReference>
<proteinExistence type="predicted"/>
<keyword evidence="3" id="KW-0560">Oxidoreductase</keyword>
<dbReference type="InterPro" id="IPR036661">
    <property type="entry name" value="Luciferase-like_sf"/>
</dbReference>
<dbReference type="PANTHER" id="PTHR42847:SF4">
    <property type="entry name" value="ALKANESULFONATE MONOOXYGENASE-RELATED"/>
    <property type="match status" value="1"/>
</dbReference>
<dbReference type="Pfam" id="PF00296">
    <property type="entry name" value="Bac_luciferase"/>
    <property type="match status" value="1"/>
</dbReference>
<organism evidence="7 8">
    <name type="scientific">Actinomycetospora endophytica</name>
    <dbReference type="NCBI Taxonomy" id="2291215"/>
    <lineage>
        <taxon>Bacteria</taxon>
        <taxon>Bacillati</taxon>
        <taxon>Actinomycetota</taxon>
        <taxon>Actinomycetes</taxon>
        <taxon>Pseudonocardiales</taxon>
        <taxon>Pseudonocardiaceae</taxon>
        <taxon>Actinomycetospora</taxon>
    </lineage>
</organism>
<keyword evidence="8" id="KW-1185">Reference proteome</keyword>
<gene>
    <name evidence="7" type="ORF">LQ327_26290</name>
</gene>
<keyword evidence="1" id="KW-0285">Flavoprotein</keyword>
<evidence type="ECO:0000313" key="8">
    <source>
        <dbReference type="Proteomes" id="UP001199469"/>
    </source>
</evidence>
<sequence>MVQTITRGREQEIPLKHPRENGKPSIFNDQRMKLGLFGSNCSGGLCMTDAPTTYEITWDHTRSIAQKADRLGMEAMVPVARWKGFGGNVNFNGTNFETFTWAAGLAEATEQITIFTTTHIPTVHPIVAANMATTIDHISNGRYGMNLVMGWFTPEMEMFNPKQLEHDERYQYGGEWLEFVEKLWTAEGEFDFGGKYFQSSNCESEPKPAQNPRPVLINAGNSPAGTDFSAKYVDINFASLDMEKMPDYTRAIKKKAKDDYLREISTMTYGLVVCRDTEAEAKRVHQEIIDKGDWPGARHLMSIIGMESESFNEQIEKFQERFIAGWAGQPLVGTPEQVVDGFQQLSDAGMEGMIMGFLDYNEEIDHFGEAVMPLMREAGLRY</sequence>
<evidence type="ECO:0000313" key="7">
    <source>
        <dbReference type="EMBL" id="MCD2196885.1"/>
    </source>
</evidence>
<feature type="region of interest" description="Disordered" evidence="5">
    <location>
        <begin position="1"/>
        <end position="22"/>
    </location>
</feature>
<accession>A0ABS8PF51</accession>
<evidence type="ECO:0000256" key="4">
    <source>
        <dbReference type="ARBA" id="ARBA00023033"/>
    </source>
</evidence>
<evidence type="ECO:0000256" key="2">
    <source>
        <dbReference type="ARBA" id="ARBA00022643"/>
    </source>
</evidence>
<dbReference type="InterPro" id="IPR011251">
    <property type="entry name" value="Luciferase-like_dom"/>
</dbReference>
<feature type="domain" description="Luciferase-like" evidence="6">
    <location>
        <begin position="49"/>
        <end position="351"/>
    </location>
</feature>
<evidence type="ECO:0000256" key="3">
    <source>
        <dbReference type="ARBA" id="ARBA00023002"/>
    </source>
</evidence>
<evidence type="ECO:0000256" key="5">
    <source>
        <dbReference type="SAM" id="MobiDB-lite"/>
    </source>
</evidence>
<evidence type="ECO:0000256" key="1">
    <source>
        <dbReference type="ARBA" id="ARBA00022630"/>
    </source>
</evidence>
<reference evidence="7 8" key="1">
    <citation type="submission" date="2021-11" db="EMBL/GenBank/DDBJ databases">
        <title>Draft genome sequence of Actinomycetospora sp. SF1 isolated from the rhizosphere soil.</title>
        <authorList>
            <person name="Duangmal K."/>
            <person name="Chantavorakit T."/>
        </authorList>
    </citation>
    <scope>NUCLEOTIDE SEQUENCE [LARGE SCALE GENOMIC DNA]</scope>
    <source>
        <strain evidence="7 8">TBRC 5722</strain>
    </source>
</reference>
<dbReference type="Gene3D" id="3.20.20.30">
    <property type="entry name" value="Luciferase-like domain"/>
    <property type="match status" value="1"/>
</dbReference>
<dbReference type="SUPFAM" id="SSF51679">
    <property type="entry name" value="Bacterial luciferase-like"/>
    <property type="match status" value="1"/>
</dbReference>
<dbReference type="InterPro" id="IPR050172">
    <property type="entry name" value="SsuD_RutA_monooxygenase"/>
</dbReference>
<keyword evidence="4" id="KW-0503">Monooxygenase</keyword>
<feature type="compositionally biased region" description="Basic and acidic residues" evidence="5">
    <location>
        <begin position="7"/>
        <end position="22"/>
    </location>
</feature>
<dbReference type="PANTHER" id="PTHR42847">
    <property type="entry name" value="ALKANESULFONATE MONOOXYGENASE"/>
    <property type="match status" value="1"/>
</dbReference>
<keyword evidence="2" id="KW-0288">FMN</keyword>